<comment type="caution">
    <text evidence="1">The sequence shown here is derived from an EMBL/GenBank/DDBJ whole genome shotgun (WGS) entry which is preliminary data.</text>
</comment>
<sequence length="89" mass="10548">MLISQRIRLDAPHDVIFTALQNYGTDQDFITMVRNIYRRSSMRMVMEEGLNEKVLIRRKKDDYGKETSLTWRKITSCSPCKNTTIPHKR</sequence>
<keyword evidence="2" id="KW-1185">Reference proteome</keyword>
<evidence type="ECO:0000313" key="2">
    <source>
        <dbReference type="Proteomes" id="UP000887013"/>
    </source>
</evidence>
<evidence type="ECO:0000313" key="1">
    <source>
        <dbReference type="EMBL" id="GFT55763.1"/>
    </source>
</evidence>
<organism evidence="1 2">
    <name type="scientific">Nephila pilipes</name>
    <name type="common">Giant wood spider</name>
    <name type="synonym">Nephila maculata</name>
    <dbReference type="NCBI Taxonomy" id="299642"/>
    <lineage>
        <taxon>Eukaryota</taxon>
        <taxon>Metazoa</taxon>
        <taxon>Ecdysozoa</taxon>
        <taxon>Arthropoda</taxon>
        <taxon>Chelicerata</taxon>
        <taxon>Arachnida</taxon>
        <taxon>Araneae</taxon>
        <taxon>Araneomorphae</taxon>
        <taxon>Entelegynae</taxon>
        <taxon>Araneoidea</taxon>
        <taxon>Nephilidae</taxon>
        <taxon>Nephila</taxon>
    </lineage>
</organism>
<reference evidence="1" key="1">
    <citation type="submission" date="2020-08" db="EMBL/GenBank/DDBJ databases">
        <title>Multicomponent nature underlies the extraordinary mechanical properties of spider dragline silk.</title>
        <authorList>
            <person name="Kono N."/>
            <person name="Nakamura H."/>
            <person name="Mori M."/>
            <person name="Yoshida Y."/>
            <person name="Ohtoshi R."/>
            <person name="Malay A.D."/>
            <person name="Moran D.A.P."/>
            <person name="Tomita M."/>
            <person name="Numata K."/>
            <person name="Arakawa K."/>
        </authorList>
    </citation>
    <scope>NUCLEOTIDE SEQUENCE</scope>
</reference>
<accession>A0A8X6P9P8</accession>
<protein>
    <submittedName>
        <fullName evidence="1">Uncharacterized protein</fullName>
    </submittedName>
</protein>
<dbReference type="AlphaFoldDB" id="A0A8X6P9P8"/>
<dbReference type="Proteomes" id="UP000887013">
    <property type="component" value="Unassembled WGS sequence"/>
</dbReference>
<proteinExistence type="predicted"/>
<name>A0A8X6P9P8_NEPPI</name>
<gene>
    <name evidence="1" type="ORF">NPIL_277611</name>
</gene>
<dbReference type="EMBL" id="BMAW01017822">
    <property type="protein sequence ID" value="GFT55763.1"/>
    <property type="molecule type" value="Genomic_DNA"/>
</dbReference>